<keyword evidence="3" id="KW-0175">Coiled coil</keyword>
<feature type="region of interest" description="Disordered" evidence="4">
    <location>
        <begin position="1"/>
        <end position="27"/>
    </location>
</feature>
<sequence length="232" mass="24978">MSITNLHDPSTAPRPPPASSNQPQPTLQSEVQRLTQLKDDLNASLEVYFGVLTTNKVNMQTPLIDPQGFPRSDIDVAGVRTARMQIIRLRNDLQGVQNEMEKLVERGLPRGEEGALVEEEGDAVMSNGTVSGVQQEETPFARIDGVFPGSPADTAGIKREDLLLSVAHLNSTNHDSLRAVGQLVGASEGVVLPLGILRSAGEGQEKQRLTLRLTPRTGWGGRGLLGCHIVPI</sequence>
<name>A0A1Y2EQR8_9BASI</name>
<proteinExistence type="predicted"/>
<dbReference type="GO" id="GO:0005737">
    <property type="term" value="C:cytoplasm"/>
    <property type="evidence" value="ECO:0007669"/>
    <property type="project" value="TreeGrafter"/>
</dbReference>
<dbReference type="GO" id="GO:0005634">
    <property type="term" value="C:nucleus"/>
    <property type="evidence" value="ECO:0007669"/>
    <property type="project" value="TreeGrafter"/>
</dbReference>
<dbReference type="InterPro" id="IPR035269">
    <property type="entry name" value="PSMD9"/>
</dbReference>
<evidence type="ECO:0000256" key="1">
    <source>
        <dbReference type="ARBA" id="ARBA00023186"/>
    </source>
</evidence>
<evidence type="ECO:0000256" key="3">
    <source>
        <dbReference type="SAM" id="Coils"/>
    </source>
</evidence>
<accession>A0A1Y2EQR8</accession>
<dbReference type="PANTHER" id="PTHR12651">
    <property type="entry name" value="26S PROTEASOME NON-ATPASE REGULATORY SUBUNIT 9"/>
    <property type="match status" value="1"/>
</dbReference>
<gene>
    <name evidence="6" type="ORF">BCR35DRAFT_307006</name>
</gene>
<dbReference type="STRING" id="106004.A0A1Y2EQR8"/>
<dbReference type="SMART" id="SM00228">
    <property type="entry name" value="PDZ"/>
    <property type="match status" value="1"/>
</dbReference>
<comment type="caution">
    <text evidence="6">The sequence shown here is derived from an EMBL/GenBank/DDBJ whole genome shotgun (WGS) entry which is preliminary data.</text>
</comment>
<evidence type="ECO:0000256" key="4">
    <source>
        <dbReference type="SAM" id="MobiDB-lite"/>
    </source>
</evidence>
<dbReference type="InterPro" id="IPR036034">
    <property type="entry name" value="PDZ_sf"/>
</dbReference>
<protein>
    <recommendedName>
        <fullName evidence="2">Probable 26S proteasome regulatory subunit p27</fullName>
    </recommendedName>
</protein>
<evidence type="ECO:0000313" key="7">
    <source>
        <dbReference type="Proteomes" id="UP000193467"/>
    </source>
</evidence>
<dbReference type="SUPFAM" id="SSF50156">
    <property type="entry name" value="PDZ domain-like"/>
    <property type="match status" value="1"/>
</dbReference>
<keyword evidence="7" id="KW-1185">Reference proteome</keyword>
<dbReference type="FunCoup" id="A0A1Y2EQR8">
    <property type="interactions" value="650"/>
</dbReference>
<dbReference type="InParanoid" id="A0A1Y2EQR8"/>
<dbReference type="Proteomes" id="UP000193467">
    <property type="component" value="Unassembled WGS sequence"/>
</dbReference>
<dbReference type="OrthoDB" id="72325at2759"/>
<dbReference type="GO" id="GO:0070682">
    <property type="term" value="P:proteasome regulatory particle assembly"/>
    <property type="evidence" value="ECO:0007669"/>
    <property type="project" value="InterPro"/>
</dbReference>
<dbReference type="FunFam" id="2.30.42.10:FF:000107">
    <property type="entry name" value="26S proteasome non-ATPase regulatory subunit 9"/>
    <property type="match status" value="1"/>
</dbReference>
<dbReference type="AlphaFoldDB" id="A0A1Y2EQR8"/>
<feature type="coiled-coil region" evidence="3">
    <location>
        <begin position="79"/>
        <end position="106"/>
    </location>
</feature>
<dbReference type="InterPro" id="IPR001478">
    <property type="entry name" value="PDZ"/>
</dbReference>
<dbReference type="EMBL" id="MCGR01000044">
    <property type="protein sequence ID" value="ORY73877.1"/>
    <property type="molecule type" value="Genomic_DNA"/>
</dbReference>
<evidence type="ECO:0000313" key="6">
    <source>
        <dbReference type="EMBL" id="ORY73877.1"/>
    </source>
</evidence>
<keyword evidence="1" id="KW-0143">Chaperone</keyword>
<organism evidence="6 7">
    <name type="scientific">Leucosporidium creatinivorum</name>
    <dbReference type="NCBI Taxonomy" id="106004"/>
    <lineage>
        <taxon>Eukaryota</taxon>
        <taxon>Fungi</taxon>
        <taxon>Dikarya</taxon>
        <taxon>Basidiomycota</taxon>
        <taxon>Pucciniomycotina</taxon>
        <taxon>Microbotryomycetes</taxon>
        <taxon>Leucosporidiales</taxon>
        <taxon>Leucosporidium</taxon>
    </lineage>
</organism>
<feature type="domain" description="PDZ" evidence="5">
    <location>
        <begin position="111"/>
        <end position="200"/>
    </location>
</feature>
<dbReference type="InterPro" id="IPR040815">
    <property type="entry name" value="Nas2_N"/>
</dbReference>
<dbReference type="PANTHER" id="PTHR12651:SF1">
    <property type="entry name" value="26S PROTEASOME NON-ATPASE REGULATORY SUBUNIT 9"/>
    <property type="match status" value="1"/>
</dbReference>
<evidence type="ECO:0000259" key="5">
    <source>
        <dbReference type="SMART" id="SM00228"/>
    </source>
</evidence>
<reference evidence="6 7" key="1">
    <citation type="submission" date="2016-07" db="EMBL/GenBank/DDBJ databases">
        <title>Pervasive Adenine N6-methylation of Active Genes in Fungi.</title>
        <authorList>
            <consortium name="DOE Joint Genome Institute"/>
            <person name="Mondo S.J."/>
            <person name="Dannebaum R.O."/>
            <person name="Kuo R.C."/>
            <person name="Labutti K."/>
            <person name="Haridas S."/>
            <person name="Kuo A."/>
            <person name="Salamov A."/>
            <person name="Ahrendt S.R."/>
            <person name="Lipzen A."/>
            <person name="Sullivan W."/>
            <person name="Andreopoulos W.B."/>
            <person name="Clum A."/>
            <person name="Lindquist E."/>
            <person name="Daum C."/>
            <person name="Ramamoorthy G.K."/>
            <person name="Gryganskyi A."/>
            <person name="Culley D."/>
            <person name="Magnuson J.K."/>
            <person name="James T.Y."/>
            <person name="O'Malley M.A."/>
            <person name="Stajich J.E."/>
            <person name="Spatafora J.W."/>
            <person name="Visel A."/>
            <person name="Grigoriev I.V."/>
        </authorList>
    </citation>
    <scope>NUCLEOTIDE SEQUENCE [LARGE SCALE GENOMIC DNA]</scope>
    <source>
        <strain evidence="6 7">62-1032</strain>
    </source>
</reference>
<dbReference type="Pfam" id="PF18265">
    <property type="entry name" value="Nas2_N"/>
    <property type="match status" value="1"/>
</dbReference>
<dbReference type="Gene3D" id="6.10.140.1710">
    <property type="match status" value="1"/>
</dbReference>
<evidence type="ECO:0000256" key="2">
    <source>
        <dbReference type="ARBA" id="ARBA00068021"/>
    </source>
</evidence>
<dbReference type="Gene3D" id="2.30.42.10">
    <property type="match status" value="1"/>
</dbReference>